<dbReference type="Proteomes" id="UP000226031">
    <property type="component" value="Unassembled WGS sequence"/>
</dbReference>
<organism evidence="2 3">
    <name type="scientific">[Emmonsia] crescens</name>
    <dbReference type="NCBI Taxonomy" id="73230"/>
    <lineage>
        <taxon>Eukaryota</taxon>
        <taxon>Fungi</taxon>
        <taxon>Dikarya</taxon>
        <taxon>Ascomycota</taxon>
        <taxon>Pezizomycotina</taxon>
        <taxon>Eurotiomycetes</taxon>
        <taxon>Eurotiomycetidae</taxon>
        <taxon>Onygenales</taxon>
        <taxon>Ajellomycetaceae</taxon>
        <taxon>Emergomyces</taxon>
    </lineage>
</organism>
<sequence>MVLTTPIILGDVLNTLTQANWQLGVIARDEYHLEKSHGSKTTLSFRDIRQLNHDWKPKNITDLPPKPCVWIMSGTPYDRGPIDIAYWMRILEEASWNSHSNLTHARRDSFWDLSTSTSRVISRCKEDLTPEDASTLQVLATKFGAIIKAIMIQRSSSYSWFGRDIVNLPIHHHCDIGITLGEWETKAVEKHESNALEETQRRFRANLQKWELGNKNDPKPKLEPKKFFELSHLIRLAAIFPATLKYRYDDNHKSYNDNDSDDDSIDDGTADNNGDDGNDDNDSDSDSDSGSSSPAKAYGPIQKKRLEWKLTGKELMDPVFGWRPRGRNANAVNPSPYSPYLDELVKSS</sequence>
<reference evidence="2 3" key="1">
    <citation type="submission" date="2017-10" db="EMBL/GenBank/DDBJ databases">
        <title>Comparative genomics in systemic dimorphic fungi from Ajellomycetaceae.</title>
        <authorList>
            <person name="Munoz J.F."/>
            <person name="Mcewen J.G."/>
            <person name="Clay O.K."/>
            <person name="Cuomo C.A."/>
        </authorList>
    </citation>
    <scope>NUCLEOTIDE SEQUENCE [LARGE SCALE GENOMIC DNA]</scope>
    <source>
        <strain evidence="2 3">UAMH4076</strain>
    </source>
</reference>
<dbReference type="STRING" id="73230.A0A2B7XHC4"/>
<feature type="non-terminal residue" evidence="2">
    <location>
        <position position="348"/>
    </location>
</feature>
<evidence type="ECO:0000313" key="2">
    <source>
        <dbReference type="EMBL" id="PGH11134.1"/>
    </source>
</evidence>
<proteinExistence type="predicted"/>
<comment type="caution">
    <text evidence="2">The sequence shown here is derived from an EMBL/GenBank/DDBJ whole genome shotgun (WGS) entry which is preliminary data.</text>
</comment>
<gene>
    <name evidence="2" type="ORF">GX50_09031</name>
</gene>
<dbReference type="AlphaFoldDB" id="A0A2B7XHC4"/>
<evidence type="ECO:0000313" key="3">
    <source>
        <dbReference type="Proteomes" id="UP000226031"/>
    </source>
</evidence>
<dbReference type="InterPro" id="IPR027417">
    <property type="entry name" value="P-loop_NTPase"/>
</dbReference>
<keyword evidence="3" id="KW-1185">Reference proteome</keyword>
<feature type="compositionally biased region" description="Acidic residues" evidence="1">
    <location>
        <begin position="258"/>
        <end position="287"/>
    </location>
</feature>
<feature type="region of interest" description="Disordered" evidence="1">
    <location>
        <begin position="319"/>
        <end position="348"/>
    </location>
</feature>
<dbReference type="SUPFAM" id="SSF52540">
    <property type="entry name" value="P-loop containing nucleoside triphosphate hydrolases"/>
    <property type="match status" value="1"/>
</dbReference>
<name>A0A2B7XHC4_9EURO</name>
<accession>A0A2B7XHC4</accession>
<protein>
    <submittedName>
        <fullName evidence="2">Uncharacterized protein</fullName>
    </submittedName>
</protein>
<dbReference type="EMBL" id="PDND01001284">
    <property type="protein sequence ID" value="PGH11134.1"/>
    <property type="molecule type" value="Genomic_DNA"/>
</dbReference>
<feature type="region of interest" description="Disordered" evidence="1">
    <location>
        <begin position="254"/>
        <end position="304"/>
    </location>
</feature>
<evidence type="ECO:0000256" key="1">
    <source>
        <dbReference type="SAM" id="MobiDB-lite"/>
    </source>
</evidence>